<dbReference type="InterPro" id="IPR037185">
    <property type="entry name" value="EmrE-like"/>
</dbReference>
<dbReference type="PANTHER" id="PTHR10778">
    <property type="entry name" value="SOLUTE CARRIER FAMILY 35 MEMBER B"/>
    <property type="match status" value="1"/>
</dbReference>
<name>A0A7S3QPA7_DUNTE</name>
<proteinExistence type="inferred from homology"/>
<evidence type="ECO:0000256" key="1">
    <source>
        <dbReference type="ARBA" id="ARBA00004477"/>
    </source>
</evidence>
<sequence length="326" mass="36230">MIFGGRGLLLLFCVAGIYSAYLTQGLVAENFAVKRYGPEQERMSHLEGLNGAQSMCCFLWAWIILQVMQCTGQALPDNMAPWHAYWKTGVANSFGPAFGMVALKNITYSAQVLVKSCKMVPVMLMGTILHGRRYSPLEYFCMSLIGVGVALFGQKSSSSVASKLANPNTGLGYLLCGLNLAFDGYTNSVQDKINEHHPRNSPVHMMCWMNFWTSLCYLAYLFGFSSTGYDLISFLLRHPDAARDVLLFCLCGAFGQLFIFLTIKSFGSLTNTLVCTTRKFFNILISVVVNGNPLLPMQWVAVFMVFIGLITSTLIKSKSRYKYKKA</sequence>
<keyword evidence="6" id="KW-0256">Endoplasmic reticulum</keyword>
<dbReference type="GO" id="GO:0005460">
    <property type="term" value="F:UDP-glucose transmembrane transporter activity"/>
    <property type="evidence" value="ECO:0007669"/>
    <property type="project" value="TreeGrafter"/>
</dbReference>
<reference evidence="11" key="1">
    <citation type="submission" date="2021-01" db="EMBL/GenBank/DDBJ databases">
        <authorList>
            <person name="Corre E."/>
            <person name="Pelletier E."/>
            <person name="Niang G."/>
            <person name="Scheremetjew M."/>
            <person name="Finn R."/>
            <person name="Kale V."/>
            <person name="Holt S."/>
            <person name="Cochrane G."/>
            <person name="Meng A."/>
            <person name="Brown T."/>
            <person name="Cohen L."/>
        </authorList>
    </citation>
    <scope>NUCLEOTIDE SEQUENCE</scope>
    <source>
        <strain evidence="11">CCMP1320</strain>
    </source>
</reference>
<comment type="similarity">
    <text evidence="2">Belongs to the nucleotide-sugar transporter family. UDP-galactose:UMP antiporter (TC 2.A.7.11) subfamily.</text>
</comment>
<evidence type="ECO:0000256" key="5">
    <source>
        <dbReference type="ARBA" id="ARBA00022692"/>
    </source>
</evidence>
<organism evidence="11">
    <name type="scientific">Dunaliella tertiolecta</name>
    <name type="common">Green alga</name>
    <dbReference type="NCBI Taxonomy" id="3047"/>
    <lineage>
        <taxon>Eukaryota</taxon>
        <taxon>Viridiplantae</taxon>
        <taxon>Chlorophyta</taxon>
        <taxon>core chlorophytes</taxon>
        <taxon>Chlorophyceae</taxon>
        <taxon>CS clade</taxon>
        <taxon>Chlamydomonadales</taxon>
        <taxon>Dunaliellaceae</taxon>
        <taxon>Dunaliella</taxon>
    </lineage>
</organism>
<evidence type="ECO:0000256" key="10">
    <source>
        <dbReference type="SAM" id="SignalP"/>
    </source>
</evidence>
<dbReference type="InterPro" id="IPR013657">
    <property type="entry name" value="SCL35B1-4/HUT1"/>
</dbReference>
<dbReference type="Pfam" id="PF08449">
    <property type="entry name" value="UAA"/>
    <property type="match status" value="1"/>
</dbReference>
<evidence type="ECO:0000256" key="9">
    <source>
        <dbReference type="SAM" id="Phobius"/>
    </source>
</evidence>
<evidence type="ECO:0000313" key="11">
    <source>
        <dbReference type="EMBL" id="CAE0488941.1"/>
    </source>
</evidence>
<protein>
    <submittedName>
        <fullName evidence="11">Uncharacterized protein</fullName>
    </submittedName>
</protein>
<keyword evidence="8 9" id="KW-0472">Membrane</keyword>
<accession>A0A7S3QPA7</accession>
<keyword evidence="5 9" id="KW-0812">Transmembrane</keyword>
<keyword evidence="4" id="KW-0813">Transport</keyword>
<feature type="transmembrane region" description="Helical" evidence="9">
    <location>
        <begin position="211"/>
        <end position="232"/>
    </location>
</feature>
<dbReference type="GO" id="GO:0000139">
    <property type="term" value="C:Golgi membrane"/>
    <property type="evidence" value="ECO:0007669"/>
    <property type="project" value="TreeGrafter"/>
</dbReference>
<dbReference type="GO" id="GO:0005459">
    <property type="term" value="F:UDP-galactose transmembrane transporter activity"/>
    <property type="evidence" value="ECO:0007669"/>
    <property type="project" value="TreeGrafter"/>
</dbReference>
<feature type="transmembrane region" description="Helical" evidence="9">
    <location>
        <begin position="297"/>
        <end position="315"/>
    </location>
</feature>
<evidence type="ECO:0000256" key="3">
    <source>
        <dbReference type="ARBA" id="ARBA00010694"/>
    </source>
</evidence>
<evidence type="ECO:0000256" key="2">
    <source>
        <dbReference type="ARBA" id="ARBA00008349"/>
    </source>
</evidence>
<feature type="signal peptide" evidence="10">
    <location>
        <begin position="1"/>
        <end position="19"/>
    </location>
</feature>
<feature type="transmembrane region" description="Helical" evidence="9">
    <location>
        <begin position="49"/>
        <end position="68"/>
    </location>
</feature>
<feature type="chain" id="PRO_5031245093" evidence="10">
    <location>
        <begin position="20"/>
        <end position="326"/>
    </location>
</feature>
<dbReference type="SUPFAM" id="SSF103481">
    <property type="entry name" value="Multidrug resistance efflux transporter EmrE"/>
    <property type="match status" value="1"/>
</dbReference>
<comment type="similarity">
    <text evidence="3">Belongs to the nucleotide-sugar transporter family. SLC35B subfamily.</text>
</comment>
<comment type="subcellular location">
    <subcellularLocation>
        <location evidence="1">Endoplasmic reticulum membrane</location>
        <topology evidence="1">Multi-pass membrane protein</topology>
    </subcellularLocation>
</comment>
<evidence type="ECO:0000256" key="4">
    <source>
        <dbReference type="ARBA" id="ARBA00022448"/>
    </source>
</evidence>
<feature type="transmembrane region" description="Helical" evidence="9">
    <location>
        <begin position="244"/>
        <end position="263"/>
    </location>
</feature>
<keyword evidence="7 9" id="KW-1133">Transmembrane helix</keyword>
<evidence type="ECO:0000256" key="6">
    <source>
        <dbReference type="ARBA" id="ARBA00022824"/>
    </source>
</evidence>
<dbReference type="EMBL" id="HBIP01007523">
    <property type="protein sequence ID" value="CAE0488941.1"/>
    <property type="molecule type" value="Transcribed_RNA"/>
</dbReference>
<dbReference type="PANTHER" id="PTHR10778:SF10">
    <property type="entry name" value="SOLUTE CARRIER FAMILY 35 MEMBER B1"/>
    <property type="match status" value="1"/>
</dbReference>
<keyword evidence="10" id="KW-0732">Signal</keyword>
<dbReference type="GO" id="GO:0005789">
    <property type="term" value="C:endoplasmic reticulum membrane"/>
    <property type="evidence" value="ECO:0007669"/>
    <property type="project" value="UniProtKB-SubCell"/>
</dbReference>
<evidence type="ECO:0000256" key="7">
    <source>
        <dbReference type="ARBA" id="ARBA00022989"/>
    </source>
</evidence>
<gene>
    <name evidence="11" type="ORF">DTER00134_LOCUS4011</name>
</gene>
<dbReference type="AlphaFoldDB" id="A0A7S3QPA7"/>
<feature type="transmembrane region" description="Helical" evidence="9">
    <location>
        <begin position="137"/>
        <end position="154"/>
    </location>
</feature>
<evidence type="ECO:0000256" key="8">
    <source>
        <dbReference type="ARBA" id="ARBA00023136"/>
    </source>
</evidence>